<protein>
    <submittedName>
        <fullName evidence="1">21393_t:CDS:1</fullName>
    </submittedName>
</protein>
<organism evidence="1 2">
    <name type="scientific">Dentiscutata erythropus</name>
    <dbReference type="NCBI Taxonomy" id="1348616"/>
    <lineage>
        <taxon>Eukaryota</taxon>
        <taxon>Fungi</taxon>
        <taxon>Fungi incertae sedis</taxon>
        <taxon>Mucoromycota</taxon>
        <taxon>Glomeromycotina</taxon>
        <taxon>Glomeromycetes</taxon>
        <taxon>Diversisporales</taxon>
        <taxon>Gigasporaceae</taxon>
        <taxon>Dentiscutata</taxon>
    </lineage>
</organism>
<dbReference type="OrthoDB" id="10365551at2759"/>
<sequence>MLPEKSAQFHLYRRDSGYAENPNEILPLDIVLPAIAFENKKVPYHREDVFGMIKPPRFSNFGCSFYIDWKNDMNKLDENSESILPNANTSPKINARDEKIQSKIAISMKRNIQFIREVVFKVRTLQSTLKKKSNPPGKVSRLHKQVNKIREILTHR</sequence>
<dbReference type="AlphaFoldDB" id="A0A9N9A793"/>
<gene>
    <name evidence="1" type="ORF">DERYTH_LOCUS3776</name>
</gene>
<comment type="caution">
    <text evidence="1">The sequence shown here is derived from an EMBL/GenBank/DDBJ whole genome shotgun (WGS) entry which is preliminary data.</text>
</comment>
<evidence type="ECO:0000313" key="1">
    <source>
        <dbReference type="EMBL" id="CAG8519021.1"/>
    </source>
</evidence>
<accession>A0A9N9A793</accession>
<dbReference type="EMBL" id="CAJVPY010001369">
    <property type="protein sequence ID" value="CAG8519021.1"/>
    <property type="molecule type" value="Genomic_DNA"/>
</dbReference>
<name>A0A9N9A793_9GLOM</name>
<dbReference type="Proteomes" id="UP000789405">
    <property type="component" value="Unassembled WGS sequence"/>
</dbReference>
<proteinExistence type="predicted"/>
<evidence type="ECO:0000313" key="2">
    <source>
        <dbReference type="Proteomes" id="UP000789405"/>
    </source>
</evidence>
<keyword evidence="2" id="KW-1185">Reference proteome</keyword>
<reference evidence="1" key="1">
    <citation type="submission" date="2021-06" db="EMBL/GenBank/DDBJ databases">
        <authorList>
            <person name="Kallberg Y."/>
            <person name="Tangrot J."/>
            <person name="Rosling A."/>
        </authorList>
    </citation>
    <scope>NUCLEOTIDE SEQUENCE</scope>
    <source>
        <strain evidence="1">MA453B</strain>
    </source>
</reference>